<dbReference type="InterPro" id="IPR001765">
    <property type="entry name" value="Carbonic_anhydrase"/>
</dbReference>
<feature type="binding site" evidence="7">
    <location>
        <position position="149"/>
    </location>
    <ligand>
        <name>Zn(2+)</name>
        <dbReference type="ChEBI" id="CHEBI:29105"/>
    </ligand>
</feature>
<comment type="similarity">
    <text evidence="1 8">Belongs to the beta-class carbonic anhydrase family.</text>
</comment>
<comment type="function">
    <text evidence="8">Reversible hydration of carbon dioxide.</text>
</comment>
<dbReference type="InterPro" id="IPR036874">
    <property type="entry name" value="Carbonic_anhydrase_sf"/>
</dbReference>
<comment type="catalytic activity">
    <reaction evidence="6 8">
        <text>hydrogencarbonate + H(+) = CO2 + H2O</text>
        <dbReference type="Rhea" id="RHEA:10748"/>
        <dbReference type="ChEBI" id="CHEBI:15377"/>
        <dbReference type="ChEBI" id="CHEBI:15378"/>
        <dbReference type="ChEBI" id="CHEBI:16526"/>
        <dbReference type="ChEBI" id="CHEBI:17544"/>
        <dbReference type="EC" id="4.2.1.1"/>
    </reaction>
</comment>
<keyword evidence="4 7" id="KW-0862">Zinc</keyword>
<evidence type="ECO:0000256" key="8">
    <source>
        <dbReference type="RuleBase" id="RU003956"/>
    </source>
</evidence>
<organism evidence="10">
    <name type="scientific">Hexamita inflata</name>
    <dbReference type="NCBI Taxonomy" id="28002"/>
    <lineage>
        <taxon>Eukaryota</taxon>
        <taxon>Metamonada</taxon>
        <taxon>Diplomonadida</taxon>
        <taxon>Hexamitidae</taxon>
        <taxon>Hexamitinae</taxon>
        <taxon>Hexamita</taxon>
    </lineage>
</organism>
<gene>
    <name evidence="11" type="ORF">HINF_LOCUS52920</name>
    <name evidence="10" type="ORF">HINF_LOCUS64666</name>
</gene>
<evidence type="ECO:0000256" key="9">
    <source>
        <dbReference type="SAM" id="MobiDB-lite"/>
    </source>
</evidence>
<evidence type="ECO:0000256" key="4">
    <source>
        <dbReference type="ARBA" id="ARBA00022833"/>
    </source>
</evidence>
<dbReference type="PANTHER" id="PTHR11002:SF76">
    <property type="entry name" value="CARBONIC ANHYDRASE"/>
    <property type="match status" value="1"/>
</dbReference>
<reference evidence="10" key="1">
    <citation type="submission" date="2023-06" db="EMBL/GenBank/DDBJ databases">
        <authorList>
            <person name="Kurt Z."/>
        </authorList>
    </citation>
    <scope>NUCLEOTIDE SEQUENCE</scope>
</reference>
<sequence>MGSGITQQAPSQQANVTITNQHKVVSNPVHGLVHSQYMKNMKKYGEQPSGAQLVQSLIHGNEHYRKNELYADQRDQTKSGQTPSFIIVSCSDSRCSVPLLFNRPHLGAIFEIKSAGNCLDATGIESIKYAIEHIEPPPKLIVVMGHTKCGAVTACYNSICQEKHHKLRMEFPSILNTIMEPTRHNIEKFGTGNKDKVLAEISEDNAKKQAQKVQFVFDEVLEKYGISVYAGMYDIDTGDVKFLKITDPDPKNDMTKQELEEMAKEAKQESSSGEK</sequence>
<evidence type="ECO:0000256" key="6">
    <source>
        <dbReference type="ARBA" id="ARBA00048348"/>
    </source>
</evidence>
<feature type="binding site" evidence="7">
    <location>
        <position position="90"/>
    </location>
    <ligand>
        <name>Zn(2+)</name>
        <dbReference type="ChEBI" id="CHEBI:29105"/>
    </ligand>
</feature>
<keyword evidence="3 7" id="KW-0479">Metal-binding</keyword>
<dbReference type="SMART" id="SM00947">
    <property type="entry name" value="Pro_CA"/>
    <property type="match status" value="1"/>
</dbReference>
<feature type="binding site" evidence="7">
    <location>
        <position position="146"/>
    </location>
    <ligand>
        <name>Zn(2+)</name>
        <dbReference type="ChEBI" id="CHEBI:29105"/>
    </ligand>
</feature>
<dbReference type="EMBL" id="CAXDID020000266">
    <property type="protein sequence ID" value="CAL6067219.1"/>
    <property type="molecule type" value="Genomic_DNA"/>
</dbReference>
<evidence type="ECO:0000313" key="12">
    <source>
        <dbReference type="Proteomes" id="UP001642409"/>
    </source>
</evidence>
<evidence type="ECO:0000313" key="10">
    <source>
        <dbReference type="EMBL" id="CAI9977021.1"/>
    </source>
</evidence>
<dbReference type="AlphaFoldDB" id="A0AA86V5B5"/>
<evidence type="ECO:0000256" key="2">
    <source>
        <dbReference type="ARBA" id="ARBA00012925"/>
    </source>
</evidence>
<reference evidence="11 12" key="2">
    <citation type="submission" date="2024-07" db="EMBL/GenBank/DDBJ databases">
        <authorList>
            <person name="Akdeniz Z."/>
        </authorList>
    </citation>
    <scope>NUCLEOTIDE SEQUENCE [LARGE SCALE GENOMIC DNA]</scope>
</reference>
<evidence type="ECO:0000313" key="11">
    <source>
        <dbReference type="EMBL" id="CAL6067219.1"/>
    </source>
</evidence>
<evidence type="ECO:0000256" key="1">
    <source>
        <dbReference type="ARBA" id="ARBA00006217"/>
    </source>
</evidence>
<keyword evidence="12" id="KW-1185">Reference proteome</keyword>
<dbReference type="PANTHER" id="PTHR11002">
    <property type="entry name" value="CARBONIC ANHYDRASE"/>
    <property type="match status" value="1"/>
</dbReference>
<dbReference type="GO" id="GO:0004089">
    <property type="term" value="F:carbonate dehydratase activity"/>
    <property type="evidence" value="ECO:0007669"/>
    <property type="project" value="UniProtKB-UniRule"/>
</dbReference>
<dbReference type="EC" id="4.2.1.1" evidence="2 8"/>
<evidence type="ECO:0000256" key="3">
    <source>
        <dbReference type="ARBA" id="ARBA00022723"/>
    </source>
</evidence>
<comment type="caution">
    <text evidence="10">The sequence shown here is derived from an EMBL/GenBank/DDBJ whole genome shotgun (WGS) entry which is preliminary data.</text>
</comment>
<keyword evidence="5 8" id="KW-0456">Lyase</keyword>
<accession>A0AA86V5B5</accession>
<proteinExistence type="inferred from homology"/>
<evidence type="ECO:0000256" key="7">
    <source>
        <dbReference type="PIRSR" id="PIRSR601765-1"/>
    </source>
</evidence>
<feature type="binding site" evidence="7">
    <location>
        <position position="92"/>
    </location>
    <ligand>
        <name>Zn(2+)</name>
        <dbReference type="ChEBI" id="CHEBI:29105"/>
    </ligand>
</feature>
<protein>
    <recommendedName>
        <fullName evidence="2 8">Carbonic anhydrase</fullName>
        <ecNumber evidence="2 8">4.2.1.1</ecNumber>
    </recommendedName>
    <alternativeName>
        <fullName evidence="8">Carbonate dehydratase</fullName>
    </alternativeName>
</protein>
<dbReference type="Gene3D" id="3.40.1050.10">
    <property type="entry name" value="Carbonic anhydrase"/>
    <property type="match status" value="1"/>
</dbReference>
<feature type="region of interest" description="Disordered" evidence="9">
    <location>
        <begin position="247"/>
        <end position="275"/>
    </location>
</feature>
<comment type="cofactor">
    <cofactor evidence="7">
        <name>Zn(2+)</name>
        <dbReference type="ChEBI" id="CHEBI:29105"/>
    </cofactor>
    <text evidence="7">Binds 1 zinc ion per subunit.</text>
</comment>
<evidence type="ECO:0000256" key="5">
    <source>
        <dbReference type="ARBA" id="ARBA00023239"/>
    </source>
</evidence>
<dbReference type="Pfam" id="PF00484">
    <property type="entry name" value="Pro_CA"/>
    <property type="match status" value="1"/>
</dbReference>
<dbReference type="SUPFAM" id="SSF53056">
    <property type="entry name" value="beta-carbonic anhydrase, cab"/>
    <property type="match status" value="1"/>
</dbReference>
<dbReference type="Proteomes" id="UP001642409">
    <property type="component" value="Unassembled WGS sequence"/>
</dbReference>
<name>A0AA86V5B5_9EUKA</name>
<dbReference type="EMBL" id="CATOUU010001176">
    <property type="protein sequence ID" value="CAI9977021.1"/>
    <property type="molecule type" value="Genomic_DNA"/>
</dbReference>
<dbReference type="GO" id="GO:0008270">
    <property type="term" value="F:zinc ion binding"/>
    <property type="evidence" value="ECO:0007669"/>
    <property type="project" value="UniProtKB-UniRule"/>
</dbReference>